<sequence>MTTLLDPLILVQRDRIDPRSLARDVDRGARVRIKRGAYYDAAVWQALTDQQRHRIRIEAFAFSHHGLVFSHYSAAVLHGIPFIGSVPDLVHVVADRANGGRSEPGLLRHCLGITPAELTEAGALRVETPLRTVVGLSRLQPFRLAVAPADHLLHTASIEALRAGLELANFGRGFAKARRVIEFANGLAANPGESLSRAVIHELGFPAPMLQVEHLTALGHRYLTDFEWPGWQLAGEFDGKGKYLKPEYLGRMTPGEAVVKEKRREDELRAEGLNFARWDWADALSGHLLRDILLRAGLPRRS</sequence>
<name>A0A7L5AG39_9MICO</name>
<organism evidence="1 2">
    <name type="scientific">Marisediminicola antarctica</name>
    <dbReference type="NCBI Taxonomy" id="674079"/>
    <lineage>
        <taxon>Bacteria</taxon>
        <taxon>Bacillati</taxon>
        <taxon>Actinomycetota</taxon>
        <taxon>Actinomycetes</taxon>
        <taxon>Micrococcales</taxon>
        <taxon>Microbacteriaceae</taxon>
        <taxon>Marisediminicola</taxon>
    </lineage>
</organism>
<dbReference type="OrthoDB" id="5517693at2"/>
<dbReference type="Proteomes" id="UP000464507">
    <property type="component" value="Chromosome"/>
</dbReference>
<evidence type="ECO:0000313" key="2">
    <source>
        <dbReference type="Proteomes" id="UP000464507"/>
    </source>
</evidence>
<evidence type="ECO:0008006" key="3">
    <source>
        <dbReference type="Google" id="ProtNLM"/>
    </source>
</evidence>
<accession>A0A7L5AG39</accession>
<dbReference type="KEGG" id="mant:BHD05_02565"/>
<evidence type="ECO:0000313" key="1">
    <source>
        <dbReference type="EMBL" id="QHO68685.1"/>
    </source>
</evidence>
<keyword evidence="2" id="KW-1185">Reference proteome</keyword>
<proteinExistence type="predicted"/>
<protein>
    <recommendedName>
        <fullName evidence="3">Transcriptional regulator, AbiEi antitoxin, Type IV TA system</fullName>
    </recommendedName>
</protein>
<dbReference type="RefSeq" id="WP_161885042.1">
    <property type="nucleotide sequence ID" value="NZ_CP017146.1"/>
</dbReference>
<dbReference type="EMBL" id="CP017146">
    <property type="protein sequence ID" value="QHO68685.1"/>
    <property type="molecule type" value="Genomic_DNA"/>
</dbReference>
<dbReference type="AlphaFoldDB" id="A0A7L5AG39"/>
<reference evidence="1 2" key="1">
    <citation type="submission" date="2016-09" db="EMBL/GenBank/DDBJ databases">
        <title>Complete genome sequence of microbes from the polar regions.</title>
        <authorList>
            <person name="Liao L."/>
            <person name="Chen B."/>
        </authorList>
    </citation>
    <scope>NUCLEOTIDE SEQUENCE [LARGE SCALE GENOMIC DNA]</scope>
    <source>
        <strain evidence="1 2">ZS314</strain>
    </source>
</reference>
<gene>
    <name evidence="1" type="ORF">BHD05_02565</name>
</gene>